<dbReference type="GO" id="GO:0071970">
    <property type="term" value="P:fungal-type cell wall (1-&gt;3)-beta-D-glucan biosynthetic process"/>
    <property type="evidence" value="ECO:0007669"/>
    <property type="project" value="TreeGrafter"/>
</dbReference>
<evidence type="ECO:0000256" key="8">
    <source>
        <dbReference type="ARBA" id="ARBA00023288"/>
    </source>
</evidence>
<keyword evidence="10" id="KW-1133">Transmembrane helix</keyword>
<dbReference type="GO" id="GO:0005886">
    <property type="term" value="C:plasma membrane"/>
    <property type="evidence" value="ECO:0007669"/>
    <property type="project" value="UniProtKB-SubCell"/>
</dbReference>
<evidence type="ECO:0000256" key="5">
    <source>
        <dbReference type="ARBA" id="ARBA00023136"/>
    </source>
</evidence>
<feature type="signal peptide" evidence="9">
    <location>
        <begin position="1"/>
        <end position="20"/>
    </location>
</feature>
<keyword evidence="13" id="KW-1185">Reference proteome</keyword>
<accession>A0AAN7GT67</accession>
<dbReference type="Gene3D" id="1.20.58.1040">
    <property type="match status" value="1"/>
</dbReference>
<name>A0AAN7GT67_9PEZI</name>
<keyword evidence="6" id="KW-1015">Disulfide bond</keyword>
<dbReference type="PANTHER" id="PTHR31468">
    <property type="entry name" value="1,3-BETA-GLUCANOSYLTRANSFERASE GAS1"/>
    <property type="match status" value="1"/>
</dbReference>
<protein>
    <recommendedName>
        <fullName evidence="9">1,3-beta-glucanosyltransferase</fullName>
        <ecNumber evidence="9">2.4.1.-</ecNumber>
    </recommendedName>
</protein>
<proteinExistence type="inferred from homology"/>
<dbReference type="EMBL" id="MU865348">
    <property type="protein sequence ID" value="KAK4226396.1"/>
    <property type="molecule type" value="Genomic_DNA"/>
</dbReference>
<comment type="similarity">
    <text evidence="2 9">Belongs to the glycosyl hydrolase 72 family.</text>
</comment>
<dbReference type="FunFam" id="3.20.20.80:FF:000038">
    <property type="entry name" value="1,3-beta-glucanosyltransferase"/>
    <property type="match status" value="1"/>
</dbReference>
<dbReference type="EC" id="2.4.1.-" evidence="9"/>
<evidence type="ECO:0000256" key="4">
    <source>
        <dbReference type="ARBA" id="ARBA00022729"/>
    </source>
</evidence>
<evidence type="ECO:0000256" key="6">
    <source>
        <dbReference type="ARBA" id="ARBA00023157"/>
    </source>
</evidence>
<dbReference type="AlphaFoldDB" id="A0AAN7GT67"/>
<keyword evidence="4 9" id="KW-0732">Signal</keyword>
<dbReference type="SUPFAM" id="SSF51445">
    <property type="entry name" value="(Trans)glycosidases"/>
    <property type="match status" value="1"/>
</dbReference>
<dbReference type="GO" id="GO:0031505">
    <property type="term" value="P:fungal-type cell wall organization"/>
    <property type="evidence" value="ECO:0007669"/>
    <property type="project" value="TreeGrafter"/>
</dbReference>
<gene>
    <name evidence="12" type="ORF">QBC38DRAFT_480569</name>
</gene>
<evidence type="ECO:0000256" key="2">
    <source>
        <dbReference type="ARBA" id="ARBA00007528"/>
    </source>
</evidence>
<dbReference type="PANTHER" id="PTHR31468:SF2">
    <property type="entry name" value="1,3-BETA-GLUCANOSYLTRANSFERASE GAS1"/>
    <property type="match status" value="1"/>
</dbReference>
<comment type="caution">
    <text evidence="12">The sequence shown here is derived from an EMBL/GenBank/DDBJ whole genome shotgun (WGS) entry which is preliminary data.</text>
</comment>
<evidence type="ECO:0000256" key="1">
    <source>
        <dbReference type="ARBA" id="ARBA00004609"/>
    </source>
</evidence>
<keyword evidence="5 9" id="KW-0472">Membrane</keyword>
<evidence type="ECO:0000259" key="11">
    <source>
        <dbReference type="SMART" id="SM00768"/>
    </source>
</evidence>
<keyword evidence="9" id="KW-0808">Transferase</keyword>
<dbReference type="GO" id="GO:0098552">
    <property type="term" value="C:side of membrane"/>
    <property type="evidence" value="ECO:0007669"/>
    <property type="project" value="UniProtKB-KW"/>
</dbReference>
<sequence length="531" mass="57345">MRFTQASLVSASLLLGQASAALPPIVMKGSKFFYENGTQFFMKGVAYQQDSAAAGATTSSTKFTDPLANAANCKRDVPLLKALRTNTIRTYAIDPTANHDECMKLLDDAGIYVISDLSEPNLSVNRDDPRWDTDLYKRYTDVVDSLAKYSNVIGFFAGNEVTNNNTNTPASAYVKAAVRDTKKHIKDKYKDRWLGVGYAANDDPDIREEIAHYFNCGNQEAAIDYWGYNIYEWCGTNTFKGSGYDKQVEFFRNYSVPVFFAEYGCNLPNGAAGRIWEETTALYSKDMTDVISGGIVYMYFQEANDYGLVSISGNSASTMKDYDTLKTRMASVSPASTSMNAYTPTNTPAACPELSRDWLVKGESLPPTPDAELCECMFNSISCGPASSLKTSDYGDIFAYICEKTPESCVGINGNTTTGVYGAFSMCSNTQKLGYVLDQYYQSQKSADSACNFNSKAVLKSGKVASSCSAGLASASSANAVAATATSGGDASESSSFAQPMQMKNLLTMGDMAIGLYLAVAMGVGASMILL</sequence>
<dbReference type="InterPro" id="IPR012946">
    <property type="entry name" value="X8"/>
</dbReference>
<dbReference type="SMART" id="SM00768">
    <property type="entry name" value="X8"/>
    <property type="match status" value="1"/>
</dbReference>
<dbReference type="Proteomes" id="UP001301958">
    <property type="component" value="Unassembled WGS sequence"/>
</dbReference>
<dbReference type="Pfam" id="PF07983">
    <property type="entry name" value="X8"/>
    <property type="match status" value="1"/>
</dbReference>
<keyword evidence="3 9" id="KW-0336">GPI-anchor</keyword>
<evidence type="ECO:0000256" key="10">
    <source>
        <dbReference type="SAM" id="Phobius"/>
    </source>
</evidence>
<evidence type="ECO:0000313" key="13">
    <source>
        <dbReference type="Proteomes" id="UP001301958"/>
    </source>
</evidence>
<keyword evidence="8 9" id="KW-0449">Lipoprotein</keyword>
<dbReference type="InterPro" id="IPR004886">
    <property type="entry name" value="Glucanosyltransferase"/>
</dbReference>
<feature type="transmembrane region" description="Helical" evidence="10">
    <location>
        <begin position="506"/>
        <end position="530"/>
    </location>
</feature>
<evidence type="ECO:0000256" key="3">
    <source>
        <dbReference type="ARBA" id="ARBA00022622"/>
    </source>
</evidence>
<keyword evidence="7" id="KW-0325">Glycoprotein</keyword>
<feature type="domain" description="X8" evidence="11">
    <location>
        <begin position="381"/>
        <end position="470"/>
    </location>
</feature>
<comment type="function">
    <text evidence="9">Splits internally a 1,3-beta-glucan molecule and transfers the newly generated reducing end (the donor) to the non-reducing end of another 1,3-beta-glucan molecule (the acceptor) forming a 1,3-beta linkage, resulting in the elongation of 1,3-beta-glucan chains in the cell wall.</text>
</comment>
<dbReference type="Pfam" id="PF03198">
    <property type="entry name" value="Glyco_hydro_72"/>
    <property type="match status" value="1"/>
</dbReference>
<organism evidence="12 13">
    <name type="scientific">Podospora fimiseda</name>
    <dbReference type="NCBI Taxonomy" id="252190"/>
    <lineage>
        <taxon>Eukaryota</taxon>
        <taxon>Fungi</taxon>
        <taxon>Dikarya</taxon>
        <taxon>Ascomycota</taxon>
        <taxon>Pezizomycotina</taxon>
        <taxon>Sordariomycetes</taxon>
        <taxon>Sordariomycetidae</taxon>
        <taxon>Sordariales</taxon>
        <taxon>Podosporaceae</taxon>
        <taxon>Podospora</taxon>
    </lineage>
</organism>
<evidence type="ECO:0000256" key="9">
    <source>
        <dbReference type="RuleBase" id="RU361209"/>
    </source>
</evidence>
<dbReference type="GO" id="GO:0042124">
    <property type="term" value="F:1,3-beta-glucanosyltransferase activity"/>
    <property type="evidence" value="ECO:0007669"/>
    <property type="project" value="TreeGrafter"/>
</dbReference>
<evidence type="ECO:0000256" key="7">
    <source>
        <dbReference type="ARBA" id="ARBA00023180"/>
    </source>
</evidence>
<feature type="chain" id="PRO_5042671064" description="1,3-beta-glucanosyltransferase" evidence="9">
    <location>
        <begin position="21"/>
        <end position="531"/>
    </location>
</feature>
<dbReference type="InterPro" id="IPR017853">
    <property type="entry name" value="GH"/>
</dbReference>
<dbReference type="Gene3D" id="3.20.20.80">
    <property type="entry name" value="Glycosidases"/>
    <property type="match status" value="1"/>
</dbReference>
<comment type="subcellular location">
    <subcellularLocation>
        <location evidence="1 9">Cell membrane</location>
        <topology evidence="1 9">Lipid-anchor</topology>
        <topology evidence="1 9">GPI-anchor</topology>
    </subcellularLocation>
</comment>
<reference evidence="12" key="2">
    <citation type="submission" date="2023-05" db="EMBL/GenBank/DDBJ databases">
        <authorList>
            <consortium name="Lawrence Berkeley National Laboratory"/>
            <person name="Steindorff A."/>
            <person name="Hensen N."/>
            <person name="Bonometti L."/>
            <person name="Westerberg I."/>
            <person name="Brannstrom I.O."/>
            <person name="Guillou S."/>
            <person name="Cros-Aarteil S."/>
            <person name="Calhoun S."/>
            <person name="Haridas S."/>
            <person name="Kuo A."/>
            <person name="Mondo S."/>
            <person name="Pangilinan J."/>
            <person name="Riley R."/>
            <person name="Labutti K."/>
            <person name="Andreopoulos B."/>
            <person name="Lipzen A."/>
            <person name="Chen C."/>
            <person name="Yanf M."/>
            <person name="Daum C."/>
            <person name="Ng V."/>
            <person name="Clum A."/>
            <person name="Ohm R."/>
            <person name="Martin F."/>
            <person name="Silar P."/>
            <person name="Natvig D."/>
            <person name="Lalanne C."/>
            <person name="Gautier V."/>
            <person name="Ament-Velasquez S.L."/>
            <person name="Kruys A."/>
            <person name="Hutchinson M.I."/>
            <person name="Powell A.J."/>
            <person name="Barry K."/>
            <person name="Miller A.N."/>
            <person name="Grigoriev I.V."/>
            <person name="Debuchy R."/>
            <person name="Gladieux P."/>
            <person name="Thoren M.H."/>
            <person name="Johannesson H."/>
        </authorList>
    </citation>
    <scope>NUCLEOTIDE SEQUENCE</scope>
    <source>
        <strain evidence="12">CBS 990.96</strain>
    </source>
</reference>
<reference evidence="12" key="1">
    <citation type="journal article" date="2023" name="Mol. Phylogenet. Evol.">
        <title>Genome-scale phylogeny and comparative genomics of the fungal order Sordariales.</title>
        <authorList>
            <person name="Hensen N."/>
            <person name="Bonometti L."/>
            <person name="Westerberg I."/>
            <person name="Brannstrom I.O."/>
            <person name="Guillou S."/>
            <person name="Cros-Aarteil S."/>
            <person name="Calhoun S."/>
            <person name="Haridas S."/>
            <person name="Kuo A."/>
            <person name="Mondo S."/>
            <person name="Pangilinan J."/>
            <person name="Riley R."/>
            <person name="LaButti K."/>
            <person name="Andreopoulos B."/>
            <person name="Lipzen A."/>
            <person name="Chen C."/>
            <person name="Yan M."/>
            <person name="Daum C."/>
            <person name="Ng V."/>
            <person name="Clum A."/>
            <person name="Steindorff A."/>
            <person name="Ohm R.A."/>
            <person name="Martin F."/>
            <person name="Silar P."/>
            <person name="Natvig D.O."/>
            <person name="Lalanne C."/>
            <person name="Gautier V."/>
            <person name="Ament-Velasquez S.L."/>
            <person name="Kruys A."/>
            <person name="Hutchinson M.I."/>
            <person name="Powell A.J."/>
            <person name="Barry K."/>
            <person name="Miller A.N."/>
            <person name="Grigoriev I.V."/>
            <person name="Debuchy R."/>
            <person name="Gladieux P."/>
            <person name="Hiltunen Thoren M."/>
            <person name="Johannesson H."/>
        </authorList>
    </citation>
    <scope>NUCLEOTIDE SEQUENCE</scope>
    <source>
        <strain evidence="12">CBS 990.96</strain>
    </source>
</reference>
<keyword evidence="10" id="KW-0812">Transmembrane</keyword>
<evidence type="ECO:0000313" key="12">
    <source>
        <dbReference type="EMBL" id="KAK4226396.1"/>
    </source>
</evidence>